<dbReference type="AlphaFoldDB" id="A0A938BT69"/>
<dbReference type="SUPFAM" id="SSF48452">
    <property type="entry name" value="TPR-like"/>
    <property type="match status" value="2"/>
</dbReference>
<protein>
    <submittedName>
        <fullName evidence="1">Tetratricopeptide repeat protein</fullName>
    </submittedName>
</protein>
<organism evidence="1 2">
    <name type="scientific">candidate division WOR-3 bacterium</name>
    <dbReference type="NCBI Taxonomy" id="2052148"/>
    <lineage>
        <taxon>Bacteria</taxon>
        <taxon>Bacteria division WOR-3</taxon>
    </lineage>
</organism>
<dbReference type="Proteomes" id="UP000779900">
    <property type="component" value="Unassembled WGS sequence"/>
</dbReference>
<dbReference type="Pfam" id="PF13424">
    <property type="entry name" value="TPR_12"/>
    <property type="match status" value="1"/>
</dbReference>
<proteinExistence type="predicted"/>
<dbReference type="EMBL" id="VGIR01000007">
    <property type="protein sequence ID" value="MBM3330643.1"/>
    <property type="molecule type" value="Genomic_DNA"/>
</dbReference>
<accession>A0A938BT69</accession>
<dbReference type="InterPro" id="IPR011990">
    <property type="entry name" value="TPR-like_helical_dom_sf"/>
</dbReference>
<dbReference type="PANTHER" id="PTHR10098">
    <property type="entry name" value="RAPSYN-RELATED"/>
    <property type="match status" value="1"/>
</dbReference>
<evidence type="ECO:0000313" key="1">
    <source>
        <dbReference type="EMBL" id="MBM3330643.1"/>
    </source>
</evidence>
<dbReference type="PANTHER" id="PTHR10098:SF108">
    <property type="entry name" value="TETRATRICOPEPTIDE REPEAT PROTEIN 28"/>
    <property type="match status" value="1"/>
</dbReference>
<dbReference type="SMART" id="SM00028">
    <property type="entry name" value="TPR"/>
    <property type="match status" value="7"/>
</dbReference>
<comment type="caution">
    <text evidence="1">The sequence shown here is derived from an EMBL/GenBank/DDBJ whole genome shotgun (WGS) entry which is preliminary data.</text>
</comment>
<reference evidence="1" key="1">
    <citation type="submission" date="2019-03" db="EMBL/GenBank/DDBJ databases">
        <title>Lake Tanganyika Metagenome-Assembled Genomes (MAGs).</title>
        <authorList>
            <person name="Tran P."/>
        </authorList>
    </citation>
    <scope>NUCLEOTIDE SEQUENCE</scope>
    <source>
        <strain evidence="1">K_DeepCast_150m_m2_040</strain>
    </source>
</reference>
<dbReference type="InterPro" id="IPR019734">
    <property type="entry name" value="TPR_rpt"/>
</dbReference>
<sequence>MAMAPGHELIAACRAIAPGLWVSVGMGGVIKRMLAPGRRQPQTDLKRLDALRRSMGRMAECHDGLCASDPTARRLFDRGISAMRACNWHDAISHLQQAKTETNGVHLVALLNLSGVCNYTSGRADAALRDFEESERLAATLHAGRGRARALNNIGLIRRDRGELDPALATLSESLALTRGLADQWVVAILLGNIGNVWHDKGDLATALSYHEQALTATHEIGDRWGEACELGNIGSVYLDKGEPNRALRYYLQGLAMARAIGYQLGVATGLANVASICRSEGRLGKALQLEKEALAVARKAGDRIGMAAYLGNIGLDLMSRRKHSEAVPRLAAALTILSSVQVADGPRQALTGLVVCEDRLGRGRIEGLLREFGLREGKVEDVLDRMDQIRMKRPAPLLSLQAAGP</sequence>
<name>A0A938BT69_UNCW3</name>
<gene>
    <name evidence="1" type="ORF">FJY68_02175</name>
</gene>
<evidence type="ECO:0000313" key="2">
    <source>
        <dbReference type="Proteomes" id="UP000779900"/>
    </source>
</evidence>
<dbReference type="Gene3D" id="1.25.40.10">
    <property type="entry name" value="Tetratricopeptide repeat domain"/>
    <property type="match status" value="1"/>
</dbReference>